<sequence>MFDKYHLNINTSWKNLPWRKIYFRILILQKKIFQATQEYNLKKLYKLQKILLNSHEIKIFSINNIFNKFYLYCNSYNKSQYNIQDEKKFIIFKFLYHLNNSINYRIKFYLVIEHIKQYILFLCIEPEWRAKFMFSYYNDNKVYNYFSLIYKSNCSKYIYKLPFNIKYICIKNFINKIQSFIYINNSIKYWLKNNYYINLTNSFNLIYKNKSLKIYFNNSISLNMKYLYNLIFHISLIGLDWYIFHLYECIFFDANSQVMTKINFNYTKIFESLINTFKINLYQKNILDKLNNIMKKYYSSYCSRISIKYIEFLYKKVNFIIYFWQKKQGKNIIFKYNKLIKNNLYFNKYLYIKIVENNYKQL</sequence>
<gene>
    <name evidence="2" type="primary">ConsOrf5</name>
</gene>
<dbReference type="InterPro" id="IPR025960">
    <property type="entry name" value="RVT_N"/>
</dbReference>
<proteinExistence type="predicted"/>
<reference evidence="2" key="1">
    <citation type="journal article" date="2017" name="J. Phycol.">
        <title>Analysis of chloroplast genomes and a supermatrix inform reclassification of the Rhodomelaceae (Rhodophyta).</title>
        <authorList>
            <person name="Diaz-Tapia P."/>
            <person name="Maggs C.A."/>
            <person name="West J.A."/>
            <person name="Verbruggen H."/>
        </authorList>
    </citation>
    <scope>NUCLEOTIDE SEQUENCE</scope>
    <source>
        <strain evidence="2">HV3939</strain>
    </source>
</reference>
<dbReference type="GeneID" id="33353271"/>
<geneLocation type="chloroplast" evidence="2"/>
<feature type="domain" description="Reverse transcriptase N-terminal" evidence="1">
    <location>
        <begin position="13"/>
        <end position="65"/>
    </location>
</feature>
<organism evidence="2">
    <name type="scientific">Acrosorium ciliolatum</name>
    <dbReference type="NCBI Taxonomy" id="1550622"/>
    <lineage>
        <taxon>Eukaryota</taxon>
        <taxon>Rhodophyta</taxon>
        <taxon>Florideophyceae</taxon>
        <taxon>Rhodymeniophycidae</taxon>
        <taxon>Ceramiales</taxon>
        <taxon>Delesseriaceae</taxon>
        <taxon>Acrosorium</taxon>
    </lineage>
</organism>
<evidence type="ECO:0000313" key="2">
    <source>
        <dbReference type="EMBL" id="ARW59979.1"/>
    </source>
</evidence>
<protein>
    <recommendedName>
        <fullName evidence="1">Reverse transcriptase N-terminal domain-containing protein</fullName>
    </recommendedName>
</protein>
<evidence type="ECO:0000259" key="1">
    <source>
        <dbReference type="Pfam" id="PF13655"/>
    </source>
</evidence>
<name>A0A1Z1M1M5_9FLOR</name>
<keyword evidence="2" id="KW-0934">Plastid</keyword>
<dbReference type="EMBL" id="MF101411">
    <property type="protein sequence ID" value="ARW59979.1"/>
    <property type="molecule type" value="Genomic_DNA"/>
</dbReference>
<dbReference type="AlphaFoldDB" id="A0A1Z1M1M5"/>
<dbReference type="RefSeq" id="YP_009391835.1">
    <property type="nucleotide sequence ID" value="NC_035260.1"/>
</dbReference>
<dbReference type="Pfam" id="PF13655">
    <property type="entry name" value="RVT_N"/>
    <property type="match status" value="1"/>
</dbReference>
<accession>A0A1Z1M1M5</accession>
<keyword evidence="2" id="KW-0150">Chloroplast</keyword>